<keyword evidence="4 9" id="KW-0520">NAD</keyword>
<dbReference type="InterPro" id="IPR016160">
    <property type="entry name" value="Ald_DH_CS_CYS"/>
</dbReference>
<feature type="active site" evidence="7">
    <location>
        <position position="321"/>
    </location>
</feature>
<dbReference type="Gene3D" id="3.40.309.10">
    <property type="entry name" value="Aldehyde Dehydrogenase, Chain A, domain 2"/>
    <property type="match status" value="1"/>
</dbReference>
<dbReference type="Proteomes" id="UP001146351">
    <property type="component" value="Unassembled WGS sequence"/>
</dbReference>
<dbReference type="OrthoDB" id="5322683at2759"/>
<dbReference type="PROSITE" id="PS00687">
    <property type="entry name" value="ALDEHYDE_DEHYDR_GLU"/>
    <property type="match status" value="1"/>
</dbReference>
<evidence type="ECO:0000256" key="10">
    <source>
        <dbReference type="RuleBase" id="RU366030"/>
    </source>
</evidence>
<dbReference type="CDD" id="cd07123">
    <property type="entry name" value="ALDH_F4-17_P5CDH"/>
    <property type="match status" value="1"/>
</dbReference>
<dbReference type="InterPro" id="IPR050485">
    <property type="entry name" value="Proline_metab_enzyme"/>
</dbReference>
<reference evidence="12" key="1">
    <citation type="submission" date="2022-11" db="EMBL/GenBank/DDBJ databases">
        <authorList>
            <person name="Petersen C."/>
        </authorList>
    </citation>
    <scope>NUCLEOTIDE SEQUENCE</scope>
    <source>
        <strain evidence="12">IBT 21917</strain>
    </source>
</reference>
<dbReference type="Pfam" id="PF00171">
    <property type="entry name" value="Aldedh"/>
    <property type="match status" value="1"/>
</dbReference>
<dbReference type="InterPro" id="IPR029510">
    <property type="entry name" value="Ald_DH_CS_GLU"/>
</dbReference>
<dbReference type="SUPFAM" id="SSF53720">
    <property type="entry name" value="ALDH-like"/>
    <property type="match status" value="1"/>
</dbReference>
<dbReference type="EC" id="1.2.1.88" evidence="9"/>
<protein>
    <recommendedName>
        <fullName evidence="9 10">Multifunctional fusion protein</fullName>
    </recommendedName>
    <domain>
        <recommendedName>
            <fullName evidence="10">Delta-1-pyrroline-5-carboxylate dehydrogenase</fullName>
            <shortName evidence="10">P5C dehydrogenase</shortName>
        </recommendedName>
        <alternativeName>
            <fullName evidence="9">L-glutamate gamma-semialdehyde dehydrogenase</fullName>
        </alternativeName>
    </domain>
    <domain>
        <recommendedName>
            <fullName evidence="9">L-glutamate gamma-semialdehyde dehydrogenase</fullName>
            <ecNumber evidence="9">1.2.1.88</ecNumber>
        </recommendedName>
    </domain>
</protein>
<dbReference type="EMBL" id="JAPQKO010000003">
    <property type="protein sequence ID" value="KAJ5173269.1"/>
    <property type="molecule type" value="Genomic_DNA"/>
</dbReference>
<dbReference type="GO" id="GO:0003842">
    <property type="term" value="F:L-glutamate gamma-semialdehyde dehydrogenase activity"/>
    <property type="evidence" value="ECO:0007669"/>
    <property type="project" value="UniProtKB-UniRule"/>
</dbReference>
<evidence type="ECO:0000256" key="1">
    <source>
        <dbReference type="ARBA" id="ARBA00004786"/>
    </source>
</evidence>
<dbReference type="InterPro" id="IPR016162">
    <property type="entry name" value="Ald_DH_N"/>
</dbReference>
<dbReference type="GO" id="GO:0005759">
    <property type="term" value="C:mitochondrial matrix"/>
    <property type="evidence" value="ECO:0007669"/>
    <property type="project" value="TreeGrafter"/>
</dbReference>
<dbReference type="GO" id="GO:0010133">
    <property type="term" value="P:L-proline catabolic process to L-glutamate"/>
    <property type="evidence" value="ECO:0007669"/>
    <property type="project" value="UniProtKB-UniRule"/>
</dbReference>
<reference evidence="12" key="2">
    <citation type="journal article" date="2023" name="IMA Fungus">
        <title>Comparative genomic study of the Penicillium genus elucidates a diverse pangenome and 15 lateral gene transfer events.</title>
        <authorList>
            <person name="Petersen C."/>
            <person name="Sorensen T."/>
            <person name="Nielsen M.R."/>
            <person name="Sondergaard T.E."/>
            <person name="Sorensen J.L."/>
            <person name="Fitzpatrick D.A."/>
            <person name="Frisvad J.C."/>
            <person name="Nielsen K.L."/>
        </authorList>
    </citation>
    <scope>NUCLEOTIDE SEQUENCE</scope>
    <source>
        <strain evidence="12">IBT 21917</strain>
    </source>
</reference>
<dbReference type="PANTHER" id="PTHR42862:SF1">
    <property type="entry name" value="DELTA-1-PYRROLINE-5-CARBOXYLATE DEHYDROGENASE 2, ISOFORM A-RELATED"/>
    <property type="match status" value="1"/>
</dbReference>
<comment type="similarity">
    <text evidence="2 8">Belongs to the aldehyde dehydrogenase family.</text>
</comment>
<proteinExistence type="inferred from homology"/>
<evidence type="ECO:0000313" key="12">
    <source>
        <dbReference type="EMBL" id="KAJ5173269.1"/>
    </source>
</evidence>
<evidence type="ECO:0000259" key="11">
    <source>
        <dbReference type="Pfam" id="PF00171"/>
    </source>
</evidence>
<dbReference type="InterPro" id="IPR005931">
    <property type="entry name" value="P5CDH/ALDH4A1"/>
</dbReference>
<accession>A0A9W9IC76</accession>
<dbReference type="NCBIfam" id="TIGR01236">
    <property type="entry name" value="D1pyr5carbox1"/>
    <property type="match status" value="1"/>
</dbReference>
<evidence type="ECO:0000256" key="3">
    <source>
        <dbReference type="ARBA" id="ARBA00023002"/>
    </source>
</evidence>
<feature type="domain" description="Aldehyde dehydrogenase" evidence="11">
    <location>
        <begin position="81"/>
        <end position="553"/>
    </location>
</feature>
<keyword evidence="3 8" id="KW-0560">Oxidoreductase</keyword>
<evidence type="ECO:0000256" key="2">
    <source>
        <dbReference type="ARBA" id="ARBA00009986"/>
    </source>
</evidence>
<comment type="catalytic activity">
    <reaction evidence="6 9">
        <text>L-glutamate 5-semialdehyde + NAD(+) + H2O = L-glutamate + NADH + 2 H(+)</text>
        <dbReference type="Rhea" id="RHEA:30235"/>
        <dbReference type="ChEBI" id="CHEBI:15377"/>
        <dbReference type="ChEBI" id="CHEBI:15378"/>
        <dbReference type="ChEBI" id="CHEBI:29985"/>
        <dbReference type="ChEBI" id="CHEBI:57540"/>
        <dbReference type="ChEBI" id="CHEBI:57945"/>
        <dbReference type="ChEBI" id="CHEBI:58066"/>
        <dbReference type="EC" id="1.2.1.88"/>
    </reaction>
</comment>
<evidence type="ECO:0000256" key="9">
    <source>
        <dbReference type="RuleBase" id="RU366016"/>
    </source>
</evidence>
<organism evidence="12 13">
    <name type="scientific">Penicillium capsulatum</name>
    <dbReference type="NCBI Taxonomy" id="69766"/>
    <lineage>
        <taxon>Eukaryota</taxon>
        <taxon>Fungi</taxon>
        <taxon>Dikarya</taxon>
        <taxon>Ascomycota</taxon>
        <taxon>Pezizomycotina</taxon>
        <taxon>Eurotiomycetes</taxon>
        <taxon>Eurotiomycetidae</taxon>
        <taxon>Eurotiales</taxon>
        <taxon>Aspergillaceae</taxon>
        <taxon>Penicillium</taxon>
    </lineage>
</organism>
<evidence type="ECO:0000256" key="8">
    <source>
        <dbReference type="RuleBase" id="RU003345"/>
    </source>
</evidence>
<evidence type="ECO:0000256" key="7">
    <source>
        <dbReference type="PROSITE-ProRule" id="PRU10007"/>
    </source>
</evidence>
<dbReference type="FunFam" id="3.40.309.10:FF:000005">
    <property type="entry name" value="1-pyrroline-5-carboxylate dehydrogenase 1"/>
    <property type="match status" value="1"/>
</dbReference>
<dbReference type="PROSITE" id="PS00070">
    <property type="entry name" value="ALDEHYDE_DEHYDR_CYS"/>
    <property type="match status" value="1"/>
</dbReference>
<evidence type="ECO:0000256" key="6">
    <source>
        <dbReference type="ARBA" id="ARBA00048142"/>
    </source>
</evidence>
<evidence type="ECO:0000256" key="5">
    <source>
        <dbReference type="ARBA" id="ARBA00023062"/>
    </source>
</evidence>
<gene>
    <name evidence="12" type="ORF">N7492_005862</name>
</gene>
<comment type="caution">
    <text evidence="12">The sequence shown here is derived from an EMBL/GenBank/DDBJ whole genome shotgun (WGS) entry which is preliminary data.</text>
</comment>
<keyword evidence="5 9" id="KW-0642">Proline metabolism</keyword>
<dbReference type="FunFam" id="3.40.605.10:FF:000006">
    <property type="entry name" value="1-pyrroline-5-carboxylate dehydrogenase"/>
    <property type="match status" value="1"/>
</dbReference>
<dbReference type="InterPro" id="IPR016161">
    <property type="entry name" value="Ald_DH/histidinol_DH"/>
</dbReference>
<dbReference type="Gene3D" id="3.40.605.10">
    <property type="entry name" value="Aldehyde Dehydrogenase, Chain A, domain 1"/>
    <property type="match status" value="1"/>
</dbReference>
<dbReference type="AlphaFoldDB" id="A0A9W9IC76"/>
<sequence length="571" mass="61780">MLSTLMRTRAPARVQSLRLPSARALGTYATFKIPQINNEPNKHYVPGTADRKGLEDALAAYKQKAPLNVPLVVAGKEVKSSSTFTQSNPASHAPLATYSNASKADIDAAIESALAARKSWAATPFGERASIFLKAADLIATKYRYDIMALTMHGQGKNAWQAEIDSAAELCDFFRFGVKYAEELYAQQPVHHAPGVWNRLEYRPLEGFVYAVSPFNFTAIGGNLAGAPALMGNVVVWKPSPSAIASNWLVHQILLEAGLPKNVIQFVPGDAAEVTESVLNHPEFAALHFTGSTDIFRKLYGTISQGVADGKYRSYPRIVGETGGKNFHLVHKSADVRNAVVQTVRGAFEFQGQKCSATSRAYIASSIADEFTKQLVAEVKALKVGEPSEFSNFCGPVIHEGSFNKLAGVIDEAKNDPELELLAGGTYDSSKGWYIQPTVYRTSNPDHPLLSRELFGPVLVIHSYDDTAEFTKICEKIDSTGTYGLTGSVFAQDREAVQVADDALRNAAGNFYINCKSTGAVVGQQPFGGARASGTNDKAGSANLLSRFVSLRSVKEEFVPTYTVEYPSNAN</sequence>
<name>A0A9W9IC76_9EURO</name>
<evidence type="ECO:0000313" key="13">
    <source>
        <dbReference type="Proteomes" id="UP001146351"/>
    </source>
</evidence>
<dbReference type="InterPro" id="IPR015590">
    <property type="entry name" value="Aldehyde_DH_dom"/>
</dbReference>
<dbReference type="InterPro" id="IPR016163">
    <property type="entry name" value="Ald_DH_C"/>
</dbReference>
<keyword evidence="13" id="KW-1185">Reference proteome</keyword>
<comment type="pathway">
    <text evidence="1 9">Amino-acid degradation; L-proline degradation into L-glutamate; L-glutamate from L-proline: step 2/2.</text>
</comment>
<evidence type="ECO:0000256" key="4">
    <source>
        <dbReference type="ARBA" id="ARBA00023027"/>
    </source>
</evidence>
<dbReference type="PANTHER" id="PTHR42862">
    <property type="entry name" value="DELTA-1-PYRROLINE-5-CARBOXYLATE DEHYDROGENASE 1, ISOFORM A-RELATED"/>
    <property type="match status" value="1"/>
</dbReference>